<dbReference type="EMBL" id="CP019603">
    <property type="protein sequence ID" value="ARU18093.1"/>
    <property type="molecule type" value="Genomic_DNA"/>
</dbReference>
<evidence type="ECO:0000313" key="2">
    <source>
        <dbReference type="EMBL" id="QNE06813.1"/>
    </source>
</evidence>
<gene>
    <name evidence="1" type="ORF">A9D14_17530</name>
    <name evidence="2" type="ORF">H4O24_17160</name>
</gene>
<evidence type="ECO:0000313" key="3">
    <source>
        <dbReference type="Proteomes" id="UP000195807"/>
    </source>
</evidence>
<dbReference type="RefSeq" id="WP_066850623.1">
    <property type="nucleotide sequence ID" value="NZ_CP019603.1"/>
</dbReference>
<dbReference type="AlphaFoldDB" id="A0A1Z1FH91"/>
<reference evidence="2 4" key="2">
    <citation type="submission" date="2020-08" db="EMBL/GenBank/DDBJ databases">
        <authorList>
            <person name="Liu G."/>
            <person name="Sun C."/>
        </authorList>
    </citation>
    <scope>NUCLEOTIDE SEQUENCE [LARGE SCALE GENOMIC DNA]</scope>
    <source>
        <strain evidence="2 4">OT19</strain>
        <plasmid evidence="2 4">plas1</plasmid>
    </source>
</reference>
<name>A0A1Z1FH91_9SPHN</name>
<dbReference type="KEGG" id="cman:A9D14_17530"/>
<geneLocation type="plasmid" evidence="3">
    <name>pcme4a9i</name>
</geneLocation>
<evidence type="ECO:0000313" key="4">
    <source>
        <dbReference type="Proteomes" id="UP000515297"/>
    </source>
</evidence>
<reference evidence="1 3" key="1">
    <citation type="submission" date="2017-01" db="EMBL/GenBank/DDBJ databases">
        <title>Complete genome sequence of esterase-producing bacterium Croceicoccus marinus E4A9.</title>
        <authorList>
            <person name="Wu Y.-H."/>
            <person name="Cheng H."/>
            <person name="Xu L."/>
            <person name="Huo Y.-Y."/>
            <person name="Wang C.-S."/>
            <person name="Xu X.-W."/>
        </authorList>
    </citation>
    <scope>NUCLEOTIDE SEQUENCE [LARGE SCALE GENOMIC DNA]</scope>
    <source>
        <strain evidence="1 3">E4A9</strain>
        <plasmid evidence="1">pCME4A9I</plasmid>
        <plasmid evidence="3">Plasmid pcme4a9i</plasmid>
    </source>
</reference>
<dbReference type="EMBL" id="CP060053">
    <property type="protein sequence ID" value="QNE06813.1"/>
    <property type="molecule type" value="Genomic_DNA"/>
</dbReference>
<proteinExistence type="predicted"/>
<geneLocation type="plasmid" evidence="1">
    <name>pCME4A9I</name>
</geneLocation>
<sequence length="358" mass="38086">MIDPLILAGAPAHLAADPSIYRVGMLLFRKGTPGIVAHLVEAPGMSVIGQQIGAMGLTNANPISLATSVAGHAATNFQLAKIRQVLGVIENLQLANLAISGAGLGFSIISHKLLAERMDKMAQQIDGLGAKMDRIAQSIEGLRAERLQRDFNDLRTACELAEGGWQAGDPEKEWRHASDRLHTLQNEFAAKVQQSTIRGLNVDIAALEPLIDALTLAGATRISCRIAIGDLDLARTISDQFSGELNALLQGVGAAEISFKDLALRGVTPNSSNFAYEAEKVLPFATKKAGELRDREAVASTRSATISRIQALGIHGREFLERVRSETDEPLLILEGEAMAAMPGENAASGVQAQSPYA</sequence>
<dbReference type="OrthoDB" id="7060592at2"/>
<organism evidence="1 3">
    <name type="scientific">Croceicoccus marinus</name>
    <dbReference type="NCBI Taxonomy" id="450378"/>
    <lineage>
        <taxon>Bacteria</taxon>
        <taxon>Pseudomonadati</taxon>
        <taxon>Pseudomonadota</taxon>
        <taxon>Alphaproteobacteria</taxon>
        <taxon>Sphingomonadales</taxon>
        <taxon>Erythrobacteraceae</taxon>
        <taxon>Croceicoccus</taxon>
    </lineage>
</organism>
<dbReference type="Proteomes" id="UP000195807">
    <property type="component" value="Plasmid pCME4A9I"/>
</dbReference>
<evidence type="ECO:0000313" key="1">
    <source>
        <dbReference type="EMBL" id="ARU18093.1"/>
    </source>
</evidence>
<protein>
    <submittedName>
        <fullName evidence="1">Uncharacterized protein</fullName>
    </submittedName>
</protein>
<keyword evidence="1" id="KW-0614">Plasmid</keyword>
<dbReference type="STRING" id="450378.GCA_001661675_03522"/>
<accession>A0A1Z1FH91</accession>
<dbReference type="Proteomes" id="UP000515297">
    <property type="component" value="Plasmid plas1"/>
</dbReference>
<keyword evidence="3" id="KW-1185">Reference proteome</keyword>
<geneLocation type="plasmid" evidence="2 4">
    <name>plas1</name>
</geneLocation>